<evidence type="ECO:0008006" key="7">
    <source>
        <dbReference type="Google" id="ProtNLM"/>
    </source>
</evidence>
<evidence type="ECO:0000256" key="2">
    <source>
        <dbReference type="ARBA" id="ARBA00022741"/>
    </source>
</evidence>
<dbReference type="AlphaFoldDB" id="W1YBT4"/>
<comment type="caution">
    <text evidence="6">The sequence shown here is derived from an EMBL/GenBank/DDBJ whole genome shotgun (WGS) entry which is preliminary data.</text>
</comment>
<accession>W1YBT4</accession>
<reference evidence="6" key="1">
    <citation type="submission" date="2013-12" db="EMBL/GenBank/DDBJ databases">
        <title>A Varibaculum cambriense genome reconstructed from a premature infant gut community with otherwise low bacterial novelty that shifts toward anaerobic metabolism during the third week of life.</title>
        <authorList>
            <person name="Brown C.T."/>
            <person name="Sharon I."/>
            <person name="Thomas B.C."/>
            <person name="Castelle C.J."/>
            <person name="Morowitz M.J."/>
            <person name="Banfield J.F."/>
        </authorList>
    </citation>
    <scope>NUCLEOTIDE SEQUENCE</scope>
</reference>
<dbReference type="GO" id="GO:0005524">
    <property type="term" value="F:ATP binding"/>
    <property type="evidence" value="ECO:0007669"/>
    <property type="project" value="UniProtKB-KW"/>
</dbReference>
<dbReference type="Gene3D" id="3.30.300.30">
    <property type="match status" value="1"/>
</dbReference>
<keyword evidence="1" id="KW-0963">Cytoplasm</keyword>
<feature type="non-terminal residue" evidence="6">
    <location>
        <position position="1"/>
    </location>
</feature>
<dbReference type="Pfam" id="PF13193">
    <property type="entry name" value="AMP-binding_C"/>
    <property type="match status" value="1"/>
</dbReference>
<dbReference type="EMBL" id="AZMM01007313">
    <property type="protein sequence ID" value="ETJ38609.1"/>
    <property type="molecule type" value="Genomic_DNA"/>
</dbReference>
<organism evidence="6">
    <name type="scientific">human gut metagenome</name>
    <dbReference type="NCBI Taxonomy" id="408170"/>
    <lineage>
        <taxon>unclassified sequences</taxon>
        <taxon>metagenomes</taxon>
        <taxon>organismal metagenomes</taxon>
    </lineage>
</organism>
<protein>
    <recommendedName>
        <fullName evidence="7">D-alanine--poly(Phosphoribitol) ligase subunit 1</fullName>
    </recommendedName>
</protein>
<evidence type="ECO:0000256" key="3">
    <source>
        <dbReference type="ARBA" id="ARBA00022840"/>
    </source>
</evidence>
<keyword evidence="3" id="KW-0067">ATP-binding</keyword>
<proteinExistence type="predicted"/>
<feature type="domain" description="AMP-binding enzyme C-terminal" evidence="5">
    <location>
        <begin position="220"/>
        <end position="300"/>
    </location>
</feature>
<dbReference type="SUPFAM" id="SSF56801">
    <property type="entry name" value="Acetyl-CoA synthetase-like"/>
    <property type="match status" value="1"/>
</dbReference>
<keyword evidence="2" id="KW-0547">Nucleotide-binding</keyword>
<evidence type="ECO:0000259" key="5">
    <source>
        <dbReference type="Pfam" id="PF13193"/>
    </source>
</evidence>
<dbReference type="Gene3D" id="3.40.50.12780">
    <property type="entry name" value="N-terminal domain of ligase-like"/>
    <property type="match status" value="1"/>
</dbReference>
<dbReference type="Pfam" id="PF00501">
    <property type="entry name" value="AMP-binding"/>
    <property type="match status" value="1"/>
</dbReference>
<name>W1YBT4_9ZZZZ</name>
<evidence type="ECO:0000259" key="4">
    <source>
        <dbReference type="Pfam" id="PF00501"/>
    </source>
</evidence>
<dbReference type="InterPro" id="IPR025110">
    <property type="entry name" value="AMP-bd_C"/>
</dbReference>
<dbReference type="NCBIfam" id="NF003417">
    <property type="entry name" value="PRK04813.1"/>
    <property type="match status" value="1"/>
</dbReference>
<dbReference type="PANTHER" id="PTHR45398:SF1">
    <property type="entry name" value="ENZYME, PUTATIVE (JCVI)-RELATED"/>
    <property type="match status" value="1"/>
</dbReference>
<dbReference type="InterPro" id="IPR042099">
    <property type="entry name" value="ANL_N_sf"/>
</dbReference>
<dbReference type="InterPro" id="IPR045851">
    <property type="entry name" value="AMP-bd_C_sf"/>
</dbReference>
<dbReference type="FunFam" id="3.30.300.30:FF:000012">
    <property type="entry name" value="D-alanine--D-alanyl carrier protein ligase"/>
    <property type="match status" value="1"/>
</dbReference>
<evidence type="ECO:0000256" key="1">
    <source>
        <dbReference type="ARBA" id="ARBA00022490"/>
    </source>
</evidence>
<feature type="domain" description="AMP-dependent synthetase/ligase" evidence="4">
    <location>
        <begin position="1"/>
        <end position="166"/>
    </location>
</feature>
<dbReference type="InterPro" id="IPR000873">
    <property type="entry name" value="AMP-dep_synth/lig_dom"/>
</dbReference>
<evidence type="ECO:0000313" key="6">
    <source>
        <dbReference type="EMBL" id="ETJ38609.1"/>
    </source>
</evidence>
<gene>
    <name evidence="6" type="ORF">Q604_UNBC07313G0002</name>
</gene>
<sequence length="314" mass="34648">SFDLSVMDWVPALLSHGTLKALPKQTADDFKSLFKTLPTLNLHKWVSTPSFADVALLDPEFKQSVHPNLSAFFFCGEVLTKTTAEKLLARFPDAHIYNTYGPTEATVAVTSIPITQAVIANNNKMPIGYVKADTEIVIQDADGEMVADGEPGEIIIVGPSVSRGYLNNPEKTAAAFTTVNGQQAYRTGDLAIRDKDGLLHYKGRSDFQIKLHGFRIELEEVAQQLQQSQWVEQAVAIPRYDADGKVKQLLAIIVAKDNDFEKPILLTNAIKAELENIMMPYMVPSRFMYRESLPLTPNGKIDLKGLIAEVNGNA</sequence>
<dbReference type="PANTHER" id="PTHR45398">
    <property type="match status" value="1"/>
</dbReference>